<reference evidence="2 3" key="1">
    <citation type="submission" date="2020-03" db="EMBL/GenBank/DDBJ databases">
        <title>Genomic Encyclopedia of Type Strains, Phase IV (KMG-IV): sequencing the most valuable type-strain genomes for metagenomic binning, comparative biology and taxonomic classification.</title>
        <authorList>
            <person name="Goeker M."/>
        </authorList>
    </citation>
    <scope>NUCLEOTIDE SEQUENCE [LARGE SCALE GENOMIC DNA]</scope>
    <source>
        <strain evidence="2 3">DSM 102865</strain>
    </source>
</reference>
<sequence length="65" mass="7570">MPSSVISRLIYDGDKETLRVVYVSGMVYDYKKVPLEVYQSMMAAFSKGTFLNRYIKGNFEFEKVE</sequence>
<dbReference type="InterPro" id="IPR025309">
    <property type="entry name" value="KTSC_dom"/>
</dbReference>
<protein>
    <recommendedName>
        <fullName evidence="1">KTSC domain-containing protein</fullName>
    </recommendedName>
</protein>
<evidence type="ECO:0000259" key="1">
    <source>
        <dbReference type="Pfam" id="PF13619"/>
    </source>
</evidence>
<comment type="caution">
    <text evidence="2">The sequence shown here is derived from an EMBL/GenBank/DDBJ whole genome shotgun (WGS) entry which is preliminary data.</text>
</comment>
<organism evidence="2 3">
    <name type="scientific">Dyadobacter arcticus</name>
    <dbReference type="NCBI Taxonomy" id="1078754"/>
    <lineage>
        <taxon>Bacteria</taxon>
        <taxon>Pseudomonadati</taxon>
        <taxon>Bacteroidota</taxon>
        <taxon>Cytophagia</taxon>
        <taxon>Cytophagales</taxon>
        <taxon>Spirosomataceae</taxon>
        <taxon>Dyadobacter</taxon>
    </lineage>
</organism>
<evidence type="ECO:0000313" key="2">
    <source>
        <dbReference type="EMBL" id="NIJ54344.1"/>
    </source>
</evidence>
<proteinExistence type="predicted"/>
<dbReference type="EMBL" id="JAASQJ010000003">
    <property type="protein sequence ID" value="NIJ54344.1"/>
    <property type="molecule type" value="Genomic_DNA"/>
</dbReference>
<dbReference type="Proteomes" id="UP001179181">
    <property type="component" value="Unassembled WGS sequence"/>
</dbReference>
<feature type="domain" description="KTSC" evidence="1">
    <location>
        <begin position="3"/>
        <end position="59"/>
    </location>
</feature>
<accession>A0ABX0UQG8</accession>
<keyword evidence="3" id="KW-1185">Reference proteome</keyword>
<dbReference type="Pfam" id="PF13619">
    <property type="entry name" value="KTSC"/>
    <property type="match status" value="1"/>
</dbReference>
<gene>
    <name evidence="2" type="ORF">FHS68_003526</name>
</gene>
<dbReference type="RefSeq" id="WP_167272359.1">
    <property type="nucleotide sequence ID" value="NZ_JAASQJ010000003.1"/>
</dbReference>
<evidence type="ECO:0000313" key="3">
    <source>
        <dbReference type="Proteomes" id="UP001179181"/>
    </source>
</evidence>
<name>A0ABX0UQG8_9BACT</name>